<name>A0A4S2LTF8_OPIFE</name>
<evidence type="ECO:0000313" key="1">
    <source>
        <dbReference type="EMBL" id="TGZ64398.1"/>
    </source>
</evidence>
<protein>
    <submittedName>
        <fullName evidence="1">Uncharacterized protein</fullName>
    </submittedName>
</protein>
<dbReference type="EMBL" id="SJOL01006754">
    <property type="protein sequence ID" value="TGZ64398.1"/>
    <property type="molecule type" value="Genomic_DNA"/>
</dbReference>
<dbReference type="Proteomes" id="UP000308267">
    <property type="component" value="Unassembled WGS sequence"/>
</dbReference>
<dbReference type="OrthoDB" id="6258984at2759"/>
<reference evidence="1 2" key="1">
    <citation type="journal article" date="2019" name="BMC Genomics">
        <title>New insights from Opisthorchis felineus genome: update on genomics of the epidemiologically important liver flukes.</title>
        <authorList>
            <person name="Ershov N.I."/>
            <person name="Mordvinov V.A."/>
            <person name="Prokhortchouk E.B."/>
            <person name="Pakharukova M.Y."/>
            <person name="Gunbin K.V."/>
            <person name="Ustyantsev K."/>
            <person name="Genaev M.A."/>
            <person name="Blinov A.G."/>
            <person name="Mazur A."/>
            <person name="Boulygina E."/>
            <person name="Tsygankova S."/>
            <person name="Khrameeva E."/>
            <person name="Chekanov N."/>
            <person name="Fan G."/>
            <person name="Xiao A."/>
            <person name="Zhang H."/>
            <person name="Xu X."/>
            <person name="Yang H."/>
            <person name="Solovyev V."/>
            <person name="Lee S.M."/>
            <person name="Liu X."/>
            <person name="Afonnikov D.A."/>
            <person name="Skryabin K.G."/>
        </authorList>
    </citation>
    <scope>NUCLEOTIDE SEQUENCE [LARGE SCALE GENOMIC DNA]</scope>
    <source>
        <strain evidence="1">AK-0245</strain>
        <tissue evidence="1">Whole organism</tissue>
    </source>
</reference>
<keyword evidence="2" id="KW-1185">Reference proteome</keyword>
<dbReference type="AlphaFoldDB" id="A0A4S2LTF8"/>
<proteinExistence type="predicted"/>
<accession>A0A4S2LTF8</accession>
<evidence type="ECO:0000313" key="2">
    <source>
        <dbReference type="Proteomes" id="UP000308267"/>
    </source>
</evidence>
<comment type="caution">
    <text evidence="1">The sequence shown here is derived from an EMBL/GenBank/DDBJ whole genome shotgun (WGS) entry which is preliminary data.</text>
</comment>
<gene>
    <name evidence="1" type="ORF">CRM22_006390</name>
</gene>
<sequence>MFRKPSEFSTISAAKFLESENSIIADFESFMGNNESQFPGRNIKRTVSPEKRIQSEEFNSTDGEKQLSSITESLMCLLSQIQESRKQEENFVSEIHDLCSKAKALESRLLSKKSLILSHFQQLVTNLDREN</sequence>
<organism evidence="1 2">
    <name type="scientific">Opisthorchis felineus</name>
    <dbReference type="NCBI Taxonomy" id="147828"/>
    <lineage>
        <taxon>Eukaryota</taxon>
        <taxon>Metazoa</taxon>
        <taxon>Spiralia</taxon>
        <taxon>Lophotrochozoa</taxon>
        <taxon>Platyhelminthes</taxon>
        <taxon>Trematoda</taxon>
        <taxon>Digenea</taxon>
        <taxon>Opisthorchiida</taxon>
        <taxon>Opisthorchiata</taxon>
        <taxon>Opisthorchiidae</taxon>
        <taxon>Opisthorchis</taxon>
    </lineage>
</organism>